<dbReference type="PANTHER" id="PTHR37540">
    <property type="entry name" value="TRANSCRIPTION FACTOR (ACR-2), PUTATIVE-RELATED-RELATED"/>
    <property type="match status" value="1"/>
</dbReference>
<dbReference type="AlphaFoldDB" id="A0A9P6VJB4"/>
<dbReference type="Pfam" id="PF11951">
    <property type="entry name" value="Fungal_trans_2"/>
    <property type="match status" value="1"/>
</dbReference>
<sequence length="471" mass="53588">MEKHRKLMIGQRVVTPQNYLNLCVARAPKDSSSKGKEVETTESLDVEMEEGLGRRSEHFSSSGSESPNSEAVGRERLLSSDGVFFDLRQTMESTLGSNEPFTAWSLSNIPQRPSPYQSIGDAELDPFSILRLSRDDKHLLHHWIHTYSPEAYGAPTDPVFEPIRNLFAAVDLAQSACVHATLAHAASHIAFLRQERSDSIQAITHKMAAMRIINQSLSDPVEAISDETFSAVLRLLAFERYWGTEPAWRLHRKGLTQMLQKRGGLSTFQSNWKLELRIHLPRWNKPAFTSPEQIIEDSSTSENTFNVLQDYELPHSNFVNFFSDITTINQDMVGQYPSVEKAVTFLRSSSEQPHQKIARVMCLFYIAIIFKHAHRSHFDLSWLNDSLSMTEQIWSNSVETLRWMLLQGMGRGPEVPESLARTEKLAEVARLLKENSWRRLEDRYSNLLLDGTPNGNENAPWNSNIFGRGDD</sequence>
<name>A0A9P6VJB4_9HELO</name>
<feature type="compositionally biased region" description="Acidic residues" evidence="1">
    <location>
        <begin position="40"/>
        <end position="50"/>
    </location>
</feature>
<evidence type="ECO:0000313" key="2">
    <source>
        <dbReference type="EMBL" id="KAG0649025.1"/>
    </source>
</evidence>
<gene>
    <name evidence="2" type="ORF">D0Z07_5028</name>
</gene>
<dbReference type="Proteomes" id="UP000785200">
    <property type="component" value="Unassembled WGS sequence"/>
</dbReference>
<dbReference type="InterPro" id="IPR021858">
    <property type="entry name" value="Fun_TF"/>
</dbReference>
<comment type="caution">
    <text evidence="2">The sequence shown here is derived from an EMBL/GenBank/DDBJ whole genome shotgun (WGS) entry which is preliminary data.</text>
</comment>
<dbReference type="OrthoDB" id="4158087at2759"/>
<dbReference type="PANTHER" id="PTHR37540:SF5">
    <property type="entry name" value="TRANSCRIPTION FACTOR DOMAIN-CONTAINING PROTEIN"/>
    <property type="match status" value="1"/>
</dbReference>
<keyword evidence="3" id="KW-1185">Reference proteome</keyword>
<evidence type="ECO:0000313" key="3">
    <source>
        <dbReference type="Proteomes" id="UP000785200"/>
    </source>
</evidence>
<reference evidence="2" key="1">
    <citation type="submission" date="2019-07" db="EMBL/GenBank/DDBJ databases">
        <title>Hyphodiscus hymeniophilus genome sequencing and assembly.</title>
        <authorList>
            <person name="Kramer G."/>
            <person name="Nodwell J."/>
        </authorList>
    </citation>
    <scope>NUCLEOTIDE SEQUENCE</scope>
    <source>
        <strain evidence="2">ATCC 34498</strain>
    </source>
</reference>
<evidence type="ECO:0000256" key="1">
    <source>
        <dbReference type="SAM" id="MobiDB-lite"/>
    </source>
</evidence>
<feature type="region of interest" description="Disordered" evidence="1">
    <location>
        <begin position="30"/>
        <end position="73"/>
    </location>
</feature>
<protein>
    <submittedName>
        <fullName evidence="2">Uncharacterized protein</fullName>
    </submittedName>
</protein>
<proteinExistence type="predicted"/>
<feature type="compositionally biased region" description="Basic and acidic residues" evidence="1">
    <location>
        <begin position="30"/>
        <end position="39"/>
    </location>
</feature>
<organism evidence="2 3">
    <name type="scientific">Hyphodiscus hymeniophilus</name>
    <dbReference type="NCBI Taxonomy" id="353542"/>
    <lineage>
        <taxon>Eukaryota</taxon>
        <taxon>Fungi</taxon>
        <taxon>Dikarya</taxon>
        <taxon>Ascomycota</taxon>
        <taxon>Pezizomycotina</taxon>
        <taxon>Leotiomycetes</taxon>
        <taxon>Helotiales</taxon>
        <taxon>Hyphodiscaceae</taxon>
        <taxon>Hyphodiscus</taxon>
    </lineage>
</organism>
<accession>A0A9P6VJB4</accession>
<feature type="compositionally biased region" description="Low complexity" evidence="1">
    <location>
        <begin position="59"/>
        <end position="70"/>
    </location>
</feature>
<dbReference type="EMBL" id="VNKQ01000009">
    <property type="protein sequence ID" value="KAG0649025.1"/>
    <property type="molecule type" value="Genomic_DNA"/>
</dbReference>